<dbReference type="InterPro" id="IPR015424">
    <property type="entry name" value="PyrdxlP-dep_Trfase"/>
</dbReference>
<dbReference type="STRING" id="252305.OB2597_19986"/>
<dbReference type="Proteomes" id="UP000004318">
    <property type="component" value="Unassembled WGS sequence"/>
</dbReference>
<accession>A3U0V7</accession>
<comment type="caution">
    <text evidence="3">The sequence shown here is derived from an EMBL/GenBank/DDBJ whole genome shotgun (WGS) entry which is preliminary data.</text>
</comment>
<dbReference type="Gene3D" id="3.90.1150.10">
    <property type="entry name" value="Aspartate Aminotransferase, domain 1"/>
    <property type="match status" value="1"/>
</dbReference>
<proteinExistence type="predicted"/>
<dbReference type="AlphaFoldDB" id="A3U0V7"/>
<dbReference type="EMBL" id="AAMO01000008">
    <property type="protein sequence ID" value="EAQ02398.1"/>
    <property type="molecule type" value="Genomic_DNA"/>
</dbReference>
<evidence type="ECO:0000256" key="1">
    <source>
        <dbReference type="ARBA" id="ARBA00022898"/>
    </source>
</evidence>
<evidence type="ECO:0000313" key="3">
    <source>
        <dbReference type="EMBL" id="EAQ02398.1"/>
    </source>
</evidence>
<dbReference type="Pfam" id="PF00266">
    <property type="entry name" value="Aminotran_5"/>
    <property type="match status" value="1"/>
</dbReference>
<evidence type="ECO:0000313" key="4">
    <source>
        <dbReference type="Proteomes" id="UP000004318"/>
    </source>
</evidence>
<reference evidence="3 4" key="1">
    <citation type="journal article" date="2010" name="J. Bacteriol.">
        <title>Genome sequences of Oceanicola granulosus HTCC2516(T) and Oceanicola batsensis HTCC2597(TDelta).</title>
        <authorList>
            <person name="Thrash J.C."/>
            <person name="Cho J.C."/>
            <person name="Vergin K.L."/>
            <person name="Giovannoni S.J."/>
        </authorList>
    </citation>
    <scope>NUCLEOTIDE SEQUENCE [LARGE SCALE GENOMIC DNA]</scope>
    <source>
        <strain evidence="4">ATCC BAA-863 / DSM 15984 / KCTC 12145 / HTCC2597</strain>
    </source>
</reference>
<dbReference type="PANTHER" id="PTHR43686:SF1">
    <property type="entry name" value="AMINOTRAN_5 DOMAIN-CONTAINING PROTEIN"/>
    <property type="match status" value="1"/>
</dbReference>
<keyword evidence="4" id="KW-1185">Reference proteome</keyword>
<dbReference type="OrthoDB" id="9804366at2"/>
<sequence length="477" mass="51201">MSADLSPLARFEEQLRAKPDPRKALGAGLIGADHRIETPEGAKRLVYADYVASGRALAQVEDFMRDEVLPYYANTHTESSFCGAYSTRLREAARARVARHCGADARDHAVIFAGSGATTGLNQLVHLLDLPGSLARGETVTVLTGPYEHHSNLLPWRESGARTEEIDEAPEGGPDMDKLARALRRLSGEGRVIVAMSAAANVTGICADVAAVTALVKSHGATMVWDYAAGAPYLPMTMTPQGHEIDAMVFSPHKFIGGPGASGVLVLRRDAVRSTRPYRPGGGTVAFVNGRHHDFLRDLEEREEGGTPNIAGDIRAALTMIVKDVIGQDHMTARNAALTARAFAAWGDEPAIDILAPGHRDRLPIFSFTIDAPGVTAAEVTAALSRHHGIQARGGCACAGPYAHRLLSIGAERSEELRIAIKEGRTDEKPGFVRLNFSVLMSDDTVDYIIASVTRLARDYRARAPRIGDRHVCPATA</sequence>
<protein>
    <recommendedName>
        <fullName evidence="2">Aminotransferase class V domain-containing protein</fullName>
    </recommendedName>
</protein>
<dbReference type="Gene3D" id="3.40.640.10">
    <property type="entry name" value="Type I PLP-dependent aspartate aminotransferase-like (Major domain)"/>
    <property type="match status" value="1"/>
</dbReference>
<dbReference type="InterPro" id="IPR015422">
    <property type="entry name" value="PyrdxlP-dep_Trfase_small"/>
</dbReference>
<evidence type="ECO:0000259" key="2">
    <source>
        <dbReference type="Pfam" id="PF00266"/>
    </source>
</evidence>
<gene>
    <name evidence="3" type="ORF">OB2597_19986</name>
</gene>
<dbReference type="HOGENOM" id="CLU_003433_9_3_5"/>
<dbReference type="PANTHER" id="PTHR43686">
    <property type="entry name" value="SULFURTRANSFERASE-RELATED"/>
    <property type="match status" value="1"/>
</dbReference>
<name>A3U0V7_PSEBH</name>
<dbReference type="RefSeq" id="WP_009803940.1">
    <property type="nucleotide sequence ID" value="NZ_AAMO01000008.1"/>
</dbReference>
<feature type="domain" description="Aminotransferase class V" evidence="2">
    <location>
        <begin position="46"/>
        <end position="406"/>
    </location>
</feature>
<dbReference type="InterPro" id="IPR000192">
    <property type="entry name" value="Aminotrans_V_dom"/>
</dbReference>
<keyword evidence="1" id="KW-0663">Pyridoxal phosphate</keyword>
<organism evidence="3 4">
    <name type="scientific">Pseudooceanicola batsensis (strain ATCC BAA-863 / DSM 15984 / KCTC 12145 / HTCC2597)</name>
    <name type="common">Oceanicola batsensis</name>
    <dbReference type="NCBI Taxonomy" id="252305"/>
    <lineage>
        <taxon>Bacteria</taxon>
        <taxon>Pseudomonadati</taxon>
        <taxon>Pseudomonadota</taxon>
        <taxon>Alphaproteobacteria</taxon>
        <taxon>Rhodobacterales</taxon>
        <taxon>Paracoccaceae</taxon>
        <taxon>Pseudooceanicola</taxon>
    </lineage>
</organism>
<dbReference type="SUPFAM" id="SSF53383">
    <property type="entry name" value="PLP-dependent transferases"/>
    <property type="match status" value="1"/>
</dbReference>
<dbReference type="InterPro" id="IPR015421">
    <property type="entry name" value="PyrdxlP-dep_Trfase_major"/>
</dbReference>